<organism evidence="4 5">
    <name type="scientific">Halteria grandinella</name>
    <dbReference type="NCBI Taxonomy" id="5974"/>
    <lineage>
        <taxon>Eukaryota</taxon>
        <taxon>Sar</taxon>
        <taxon>Alveolata</taxon>
        <taxon>Ciliophora</taxon>
        <taxon>Intramacronucleata</taxon>
        <taxon>Spirotrichea</taxon>
        <taxon>Stichotrichia</taxon>
        <taxon>Sporadotrichida</taxon>
        <taxon>Halteriidae</taxon>
        <taxon>Halteria</taxon>
    </lineage>
</organism>
<dbReference type="SUPFAM" id="SSF57903">
    <property type="entry name" value="FYVE/PHD zinc finger"/>
    <property type="match status" value="1"/>
</dbReference>
<accession>A0A8J8NRD0</accession>
<gene>
    <name evidence="4" type="ORF">FGO68_gene9053</name>
</gene>
<reference evidence="4" key="1">
    <citation type="submission" date="2019-06" db="EMBL/GenBank/DDBJ databases">
        <authorList>
            <person name="Zheng W."/>
        </authorList>
    </citation>
    <scope>NUCLEOTIDE SEQUENCE</scope>
    <source>
        <strain evidence="4">QDHG01</strain>
    </source>
</reference>
<dbReference type="AlphaFoldDB" id="A0A8J8NRD0"/>
<comment type="caution">
    <text evidence="4">The sequence shown here is derived from an EMBL/GenBank/DDBJ whole genome shotgun (WGS) entry which is preliminary data.</text>
</comment>
<keyword evidence="2" id="KW-0863">Zinc-finger</keyword>
<dbReference type="InterPro" id="IPR011011">
    <property type="entry name" value="Znf_FYVE_PHD"/>
</dbReference>
<sequence>MYIYPVATQQPFDPVQLAHNYYSSCVSERELISVKRYPWFLQESEINDECSICLSFLSQDPFSLHCQACNHTFCQRCYQYLDTSLSRSKPPQSLYSLIQASLAQATRSRDEDLIKIEANKRYQELAQKQSKVLENRKVEVIELDDEGEIEIDDGCLEIEDDTTQESSCRSIMSSGEGGEVVEAQPIESYMGQGMSMQVINGLTNLSQCLNPSCHLSQIYSKDPLVQELNIHPEDLIFVRNLQQKEAYKLLNDQPGEELSLNSQEATPLGQSFLCNQCQLICPRTQLVDHYKRDCLDAAGINCVANPYCKVKGTRRDILEHQDICPNVKVHCERCESMVVRKLMGQSHNCFDNALKRLERIERTTVYGYKRLKTQTEARIKFENVIINVRKKLGSLNKRLEELMFNGDIQSLSQVHELVKMKTIPFQQRKPSEKCKNCRSTGRAIYNCEEGEECKSGSGQLCDSYHCKRMCFQCCHLGRVYCRQCIQFCKDCWLWYCRDCQCGCFLSTNQPQLMANLKSSQLQPEEQNFSENDYL</sequence>
<dbReference type="InterPro" id="IPR017907">
    <property type="entry name" value="Znf_RING_CS"/>
</dbReference>
<proteinExistence type="predicted"/>
<evidence type="ECO:0000313" key="5">
    <source>
        <dbReference type="Proteomes" id="UP000785679"/>
    </source>
</evidence>
<name>A0A8J8NRD0_HALGN</name>
<evidence type="ECO:0000256" key="3">
    <source>
        <dbReference type="ARBA" id="ARBA00022833"/>
    </source>
</evidence>
<dbReference type="PROSITE" id="PS00518">
    <property type="entry name" value="ZF_RING_1"/>
    <property type="match status" value="1"/>
</dbReference>
<dbReference type="Proteomes" id="UP000785679">
    <property type="component" value="Unassembled WGS sequence"/>
</dbReference>
<evidence type="ECO:0000313" key="4">
    <source>
        <dbReference type="EMBL" id="TNV80176.1"/>
    </source>
</evidence>
<protein>
    <recommendedName>
        <fullName evidence="6">RING-type domain-containing protein</fullName>
    </recommendedName>
</protein>
<keyword evidence="5" id="KW-1185">Reference proteome</keyword>
<keyword evidence="3" id="KW-0862">Zinc</keyword>
<dbReference type="GO" id="GO:0008270">
    <property type="term" value="F:zinc ion binding"/>
    <property type="evidence" value="ECO:0007669"/>
    <property type="project" value="UniProtKB-KW"/>
</dbReference>
<dbReference type="EMBL" id="RRYP01007875">
    <property type="protein sequence ID" value="TNV80176.1"/>
    <property type="molecule type" value="Genomic_DNA"/>
</dbReference>
<keyword evidence="1" id="KW-0479">Metal-binding</keyword>
<evidence type="ECO:0000256" key="1">
    <source>
        <dbReference type="ARBA" id="ARBA00022723"/>
    </source>
</evidence>
<evidence type="ECO:0000256" key="2">
    <source>
        <dbReference type="ARBA" id="ARBA00022771"/>
    </source>
</evidence>
<evidence type="ECO:0008006" key="6">
    <source>
        <dbReference type="Google" id="ProtNLM"/>
    </source>
</evidence>